<dbReference type="GO" id="GO:0003677">
    <property type="term" value="F:DNA binding"/>
    <property type="evidence" value="ECO:0007669"/>
    <property type="project" value="UniProtKB-KW"/>
</dbReference>
<keyword evidence="14" id="KW-0233">DNA recombination</keyword>
<dbReference type="GO" id="GO:0004190">
    <property type="term" value="F:aspartic-type endopeptidase activity"/>
    <property type="evidence" value="ECO:0007669"/>
    <property type="project" value="UniProtKB-KW"/>
</dbReference>
<keyword evidence="6" id="KW-0064">Aspartyl protease</keyword>
<keyword evidence="18" id="KW-1185">Reference proteome</keyword>
<evidence type="ECO:0000256" key="11">
    <source>
        <dbReference type="ARBA" id="ARBA00022918"/>
    </source>
</evidence>
<evidence type="ECO:0000313" key="18">
    <source>
        <dbReference type="Proteomes" id="UP001418222"/>
    </source>
</evidence>
<dbReference type="InterPro" id="IPR043128">
    <property type="entry name" value="Rev_trsase/Diguanyl_cyclase"/>
</dbReference>
<dbReference type="InterPro" id="IPR050951">
    <property type="entry name" value="Retrovirus_Pol_polyprotein"/>
</dbReference>
<feature type="domain" description="Reverse transcriptase" evidence="15">
    <location>
        <begin position="1"/>
        <end position="70"/>
    </location>
</feature>
<name>A0AAP0FYU6_9ASPA</name>
<dbReference type="EMBL" id="JBBWWQ010000016">
    <property type="protein sequence ID" value="KAK8926203.1"/>
    <property type="molecule type" value="Genomic_DNA"/>
</dbReference>
<evidence type="ECO:0000256" key="7">
    <source>
        <dbReference type="ARBA" id="ARBA00022759"/>
    </source>
</evidence>
<keyword evidence="9" id="KW-0460">Magnesium</keyword>
<dbReference type="GO" id="GO:0006508">
    <property type="term" value="P:proteolysis"/>
    <property type="evidence" value="ECO:0007669"/>
    <property type="project" value="UniProtKB-KW"/>
</dbReference>
<dbReference type="PROSITE" id="PS50878">
    <property type="entry name" value="RT_POL"/>
    <property type="match status" value="1"/>
</dbReference>
<evidence type="ECO:0000256" key="3">
    <source>
        <dbReference type="ARBA" id="ARBA00022695"/>
    </source>
</evidence>
<keyword evidence="12" id="KW-0239">DNA-directed DNA polymerase</keyword>
<keyword evidence="4" id="KW-0540">Nuclease</keyword>
<dbReference type="CDD" id="cd01647">
    <property type="entry name" value="RT_LTR"/>
    <property type="match status" value="1"/>
</dbReference>
<dbReference type="AlphaFoldDB" id="A0AAP0FYU6"/>
<keyword evidence="13" id="KW-0238">DNA-binding</keyword>
<dbReference type="Gene3D" id="3.30.70.270">
    <property type="match status" value="2"/>
</dbReference>
<dbReference type="PROSITE" id="PS50994">
    <property type="entry name" value="INTEGRASE"/>
    <property type="match status" value="1"/>
</dbReference>
<evidence type="ECO:0000256" key="13">
    <source>
        <dbReference type="ARBA" id="ARBA00023125"/>
    </source>
</evidence>
<evidence type="ECO:0000256" key="4">
    <source>
        <dbReference type="ARBA" id="ARBA00022722"/>
    </source>
</evidence>
<dbReference type="GO" id="GO:0006310">
    <property type="term" value="P:DNA recombination"/>
    <property type="evidence" value="ECO:0007669"/>
    <property type="project" value="UniProtKB-KW"/>
</dbReference>
<keyword evidence="10" id="KW-0229">DNA integration</keyword>
<feature type="domain" description="Integrase catalytic" evidence="16">
    <location>
        <begin position="347"/>
        <end position="510"/>
    </location>
</feature>
<evidence type="ECO:0000259" key="15">
    <source>
        <dbReference type="PROSITE" id="PS50878"/>
    </source>
</evidence>
<evidence type="ECO:0000256" key="8">
    <source>
        <dbReference type="ARBA" id="ARBA00022801"/>
    </source>
</evidence>
<evidence type="ECO:0000256" key="10">
    <source>
        <dbReference type="ARBA" id="ARBA00022908"/>
    </source>
</evidence>
<evidence type="ECO:0000256" key="5">
    <source>
        <dbReference type="ARBA" id="ARBA00022723"/>
    </source>
</evidence>
<dbReference type="Pfam" id="PF00078">
    <property type="entry name" value="RVT_1"/>
    <property type="match status" value="1"/>
</dbReference>
<dbReference type="GO" id="GO:0004519">
    <property type="term" value="F:endonuclease activity"/>
    <property type="evidence" value="ECO:0007669"/>
    <property type="project" value="UniProtKB-KW"/>
</dbReference>
<dbReference type="InterPro" id="IPR000477">
    <property type="entry name" value="RT_dom"/>
</dbReference>
<dbReference type="Pfam" id="PF17921">
    <property type="entry name" value="Integrase_H2C2"/>
    <property type="match status" value="1"/>
</dbReference>
<evidence type="ECO:0000256" key="14">
    <source>
        <dbReference type="ARBA" id="ARBA00023172"/>
    </source>
</evidence>
<dbReference type="InterPro" id="IPR001584">
    <property type="entry name" value="Integrase_cat-core"/>
</dbReference>
<dbReference type="PANTHER" id="PTHR37984:SF5">
    <property type="entry name" value="PROTEIN NYNRIN-LIKE"/>
    <property type="match status" value="1"/>
</dbReference>
<dbReference type="Gene3D" id="1.10.340.70">
    <property type="match status" value="1"/>
</dbReference>
<dbReference type="Gene3D" id="3.30.420.10">
    <property type="entry name" value="Ribonuclease H-like superfamily/Ribonuclease H"/>
    <property type="match status" value="1"/>
</dbReference>
<reference evidence="17 18" key="1">
    <citation type="journal article" date="2022" name="Nat. Plants">
        <title>Genomes of leafy and leafless Platanthera orchids illuminate the evolution of mycoheterotrophy.</title>
        <authorList>
            <person name="Li M.H."/>
            <person name="Liu K.W."/>
            <person name="Li Z."/>
            <person name="Lu H.C."/>
            <person name="Ye Q.L."/>
            <person name="Zhang D."/>
            <person name="Wang J.Y."/>
            <person name="Li Y.F."/>
            <person name="Zhong Z.M."/>
            <person name="Liu X."/>
            <person name="Yu X."/>
            <person name="Liu D.K."/>
            <person name="Tu X.D."/>
            <person name="Liu B."/>
            <person name="Hao Y."/>
            <person name="Liao X.Y."/>
            <person name="Jiang Y.T."/>
            <person name="Sun W.H."/>
            <person name="Chen J."/>
            <person name="Chen Y.Q."/>
            <person name="Ai Y."/>
            <person name="Zhai J.W."/>
            <person name="Wu S.S."/>
            <person name="Zhou Z."/>
            <person name="Hsiao Y.Y."/>
            <person name="Wu W.L."/>
            <person name="Chen Y.Y."/>
            <person name="Lin Y.F."/>
            <person name="Hsu J.L."/>
            <person name="Li C.Y."/>
            <person name="Wang Z.W."/>
            <person name="Zhao X."/>
            <person name="Zhong W.Y."/>
            <person name="Ma X.K."/>
            <person name="Ma L."/>
            <person name="Huang J."/>
            <person name="Chen G.Z."/>
            <person name="Huang M.Z."/>
            <person name="Huang L."/>
            <person name="Peng D.H."/>
            <person name="Luo Y.B."/>
            <person name="Zou S.Q."/>
            <person name="Chen S.P."/>
            <person name="Lan S."/>
            <person name="Tsai W.C."/>
            <person name="Van de Peer Y."/>
            <person name="Liu Z.J."/>
        </authorList>
    </citation>
    <scope>NUCLEOTIDE SEQUENCE [LARGE SCALE GENOMIC DNA]</scope>
    <source>
        <strain evidence="17">Lor287</strain>
    </source>
</reference>
<keyword evidence="11" id="KW-0695">RNA-directed DNA polymerase</keyword>
<dbReference type="SUPFAM" id="SSF53098">
    <property type="entry name" value="Ribonuclease H-like"/>
    <property type="match status" value="1"/>
</dbReference>
<sequence>MDLMNNEFKEYLDKFVIVFIDDVLVYSRSAEEHDRHLRLVLATLRDHKLYAKLSKCEFWLPQVSFLGHVVNKEGISVDPEKIAAVMEWARPVTPHEIRSFLGLAGYYRRFVKGFSTLSAPLTRLMQKNLWRHLLYGVQCRIFTDHKSLKYVFTQKELNLRQRRWLEYVADYDFEIQYHPGKANVVADALSRKSGKIFGLTAESLVEEFLLIDISVGSCDGQSSLVGAEPYWIALTRLHQKDDPELLRLYVRDEKGELPDFSIDDLGTLRYRGRFCIPDVGDIRAMVCREAHGSSIAYHPGSTKMYRDLKQIVWWYGMKGDIAKFVSECNICKQVKADHGRPGGKLTPLEIPTWKWESISMDFITDLLRSPRGHDSVWVIVDRLTKCAHFVQFKIDYPMRKIVELYVEEVIRLHGVPVSIISDRDSRFTSRFWKRLQEGLGTDLRYSTAYHPQTNGQTERVNQIVEDMIRCYILEFGGAWDERLRLMEFAYNNSYQESLQMAPFEALYGRRCRTPLFWAEVGERPLLGPEALEEMEISMKLIREKLRIAQERYEKNANRRRSDLEFAVGDQVFLKVSPMTGVKRFGKDRKLDPRYVWPFRVIEQIGVWQLIGWSCPQIFPGVHDVFHVSQLRKCVHSGRQVLDYVPLLEPNLSYVEVPVRILDARDRVLRKKTIPMVKILWKNHDVESVTWELESAMREAYPHLFP</sequence>
<comment type="caution">
    <text evidence="17">The sequence shown here is derived from an EMBL/GenBank/DDBJ whole genome shotgun (WGS) entry which is preliminary data.</text>
</comment>
<dbReference type="GO" id="GO:0003964">
    <property type="term" value="F:RNA-directed DNA polymerase activity"/>
    <property type="evidence" value="ECO:0007669"/>
    <property type="project" value="UniProtKB-KW"/>
</dbReference>
<evidence type="ECO:0000256" key="6">
    <source>
        <dbReference type="ARBA" id="ARBA00022750"/>
    </source>
</evidence>
<dbReference type="CDD" id="cd09274">
    <property type="entry name" value="RNase_HI_RT_Ty3"/>
    <property type="match status" value="1"/>
</dbReference>
<dbReference type="InterPro" id="IPR012337">
    <property type="entry name" value="RNaseH-like_sf"/>
</dbReference>
<accession>A0AAP0FYU6</accession>
<dbReference type="Proteomes" id="UP001418222">
    <property type="component" value="Unassembled WGS sequence"/>
</dbReference>
<dbReference type="InterPro" id="IPR056924">
    <property type="entry name" value="SH3_Tf2-1"/>
</dbReference>
<evidence type="ECO:0000256" key="1">
    <source>
        <dbReference type="ARBA" id="ARBA00022670"/>
    </source>
</evidence>
<gene>
    <name evidence="17" type="ORF">KSP39_PZI018051</name>
</gene>
<keyword evidence="2" id="KW-0808">Transferase</keyword>
<dbReference type="SUPFAM" id="SSF56672">
    <property type="entry name" value="DNA/RNA polymerases"/>
    <property type="match status" value="1"/>
</dbReference>
<dbReference type="GO" id="GO:0046872">
    <property type="term" value="F:metal ion binding"/>
    <property type="evidence" value="ECO:0007669"/>
    <property type="project" value="UniProtKB-KW"/>
</dbReference>
<dbReference type="GO" id="GO:0003887">
    <property type="term" value="F:DNA-directed DNA polymerase activity"/>
    <property type="evidence" value="ECO:0007669"/>
    <property type="project" value="UniProtKB-KW"/>
</dbReference>
<dbReference type="InterPro" id="IPR043502">
    <property type="entry name" value="DNA/RNA_pol_sf"/>
</dbReference>
<dbReference type="GO" id="GO:0015074">
    <property type="term" value="P:DNA integration"/>
    <property type="evidence" value="ECO:0007669"/>
    <property type="project" value="UniProtKB-KW"/>
</dbReference>
<keyword evidence="5" id="KW-0479">Metal-binding</keyword>
<keyword evidence="7" id="KW-0255">Endonuclease</keyword>
<evidence type="ECO:0000259" key="16">
    <source>
        <dbReference type="PROSITE" id="PS50994"/>
    </source>
</evidence>
<dbReference type="PANTHER" id="PTHR37984">
    <property type="entry name" value="PROTEIN CBG26694"/>
    <property type="match status" value="1"/>
</dbReference>
<dbReference type="InterPro" id="IPR041373">
    <property type="entry name" value="RT_RNaseH"/>
</dbReference>
<dbReference type="Pfam" id="PF24626">
    <property type="entry name" value="SH3_Tf2-1"/>
    <property type="match status" value="1"/>
</dbReference>
<dbReference type="InterPro" id="IPR041588">
    <property type="entry name" value="Integrase_H2C2"/>
</dbReference>
<evidence type="ECO:0008006" key="19">
    <source>
        <dbReference type="Google" id="ProtNLM"/>
    </source>
</evidence>
<evidence type="ECO:0000313" key="17">
    <source>
        <dbReference type="EMBL" id="KAK8926203.1"/>
    </source>
</evidence>
<evidence type="ECO:0000256" key="9">
    <source>
        <dbReference type="ARBA" id="ARBA00022842"/>
    </source>
</evidence>
<keyword evidence="8" id="KW-0378">Hydrolase</keyword>
<keyword evidence="1" id="KW-0645">Protease</keyword>
<dbReference type="InterPro" id="IPR036397">
    <property type="entry name" value="RNaseH_sf"/>
</dbReference>
<organism evidence="17 18">
    <name type="scientific">Platanthera zijinensis</name>
    <dbReference type="NCBI Taxonomy" id="2320716"/>
    <lineage>
        <taxon>Eukaryota</taxon>
        <taxon>Viridiplantae</taxon>
        <taxon>Streptophyta</taxon>
        <taxon>Embryophyta</taxon>
        <taxon>Tracheophyta</taxon>
        <taxon>Spermatophyta</taxon>
        <taxon>Magnoliopsida</taxon>
        <taxon>Liliopsida</taxon>
        <taxon>Asparagales</taxon>
        <taxon>Orchidaceae</taxon>
        <taxon>Orchidoideae</taxon>
        <taxon>Orchideae</taxon>
        <taxon>Orchidinae</taxon>
        <taxon>Platanthera</taxon>
    </lineage>
</organism>
<dbReference type="Pfam" id="PF17917">
    <property type="entry name" value="RT_RNaseH"/>
    <property type="match status" value="1"/>
</dbReference>
<evidence type="ECO:0000256" key="2">
    <source>
        <dbReference type="ARBA" id="ARBA00022679"/>
    </source>
</evidence>
<evidence type="ECO:0000256" key="12">
    <source>
        <dbReference type="ARBA" id="ARBA00022932"/>
    </source>
</evidence>
<proteinExistence type="predicted"/>
<protein>
    <recommendedName>
        <fullName evidence="19">Integrase catalytic domain-containing protein</fullName>
    </recommendedName>
</protein>
<keyword evidence="3" id="KW-0548">Nucleotidyltransferase</keyword>